<dbReference type="InterPro" id="IPR012334">
    <property type="entry name" value="Pectin_lyas_fold"/>
</dbReference>
<dbReference type="AlphaFoldDB" id="A0A514CKK9"/>
<feature type="domain" description="Rhamnogalacturonase A/B/Epimerase-like pectate lyase" evidence="5">
    <location>
        <begin position="58"/>
        <end position="112"/>
    </location>
</feature>
<keyword evidence="2 4" id="KW-0378">Hydrolase</keyword>
<dbReference type="PROSITE" id="PS00502">
    <property type="entry name" value="POLYGALACTURONASE"/>
    <property type="match status" value="1"/>
</dbReference>
<evidence type="ECO:0000313" key="7">
    <source>
        <dbReference type="Proteomes" id="UP000316614"/>
    </source>
</evidence>
<comment type="similarity">
    <text evidence="1 4">Belongs to the glycosyl hydrolase 28 family.</text>
</comment>
<protein>
    <submittedName>
        <fullName evidence="6">Glycoside hydrolase family 28 protein</fullName>
    </submittedName>
</protein>
<dbReference type="Gene3D" id="2.160.20.10">
    <property type="entry name" value="Single-stranded right-handed beta-helix, Pectin lyase-like"/>
    <property type="match status" value="1"/>
</dbReference>
<dbReference type="GO" id="GO:0004650">
    <property type="term" value="F:polygalacturonase activity"/>
    <property type="evidence" value="ECO:0007669"/>
    <property type="project" value="InterPro"/>
</dbReference>
<dbReference type="RefSeq" id="WP_141615440.1">
    <property type="nucleotide sequence ID" value="NZ_CP041253.1"/>
</dbReference>
<dbReference type="EMBL" id="CP041253">
    <property type="protein sequence ID" value="QDH80204.1"/>
    <property type="molecule type" value="Genomic_DNA"/>
</dbReference>
<reference evidence="6 7" key="1">
    <citation type="submission" date="2019-06" db="EMBL/GenBank/DDBJ databases">
        <title>Echinicola alkalisoli sp. nov. isolated from saline soil.</title>
        <authorList>
            <person name="Sun J.-Q."/>
            <person name="Xu L."/>
        </authorList>
    </citation>
    <scope>NUCLEOTIDE SEQUENCE [LARGE SCALE GENOMIC DNA]</scope>
    <source>
        <strain evidence="6 7">LN3S3</strain>
    </source>
</reference>
<evidence type="ECO:0000256" key="2">
    <source>
        <dbReference type="ARBA" id="ARBA00022801"/>
    </source>
</evidence>
<keyword evidence="3 4" id="KW-0326">Glycosidase</keyword>
<dbReference type="PANTHER" id="PTHR31339:SF9">
    <property type="entry name" value="PLASMIN AND FIBRONECTIN-BINDING PROTEIN A"/>
    <property type="match status" value="1"/>
</dbReference>
<dbReference type="Pfam" id="PF00295">
    <property type="entry name" value="Glyco_hydro_28"/>
    <property type="match status" value="1"/>
</dbReference>
<dbReference type="InterPro" id="IPR011050">
    <property type="entry name" value="Pectin_lyase_fold/virulence"/>
</dbReference>
<dbReference type="PANTHER" id="PTHR31339">
    <property type="entry name" value="PECTIN LYASE-RELATED"/>
    <property type="match status" value="1"/>
</dbReference>
<dbReference type="SUPFAM" id="SSF51126">
    <property type="entry name" value="Pectin lyase-like"/>
    <property type="match status" value="1"/>
</dbReference>
<dbReference type="KEGG" id="echi:FKX85_14610"/>
<evidence type="ECO:0000259" key="5">
    <source>
        <dbReference type="Pfam" id="PF12708"/>
    </source>
</evidence>
<sequence length="476" mass="52999">MTYRYQYHFLIVTLLGLILMVGCKQEQQKEEKVQPSAWDQVSEILKSIQAPEFPDQTFSITDYGAVGDGNTDASEAIKSAIEACAEAGGGKVLVPAGDFATGPIYLESNVNLHLEKNARLLFSTDPKDYLPLVYTRWEGVELMNYSPLVYALEEENIAITGEGVLDGQADESNWWPWKGKTQYGYTEGNPQQEDPDKRHALFQMAEDNVPVEERKFGEGFYLRPQFVQPYRCKNVLIEGVKIVNSPMWILNPVLCENVTIEGVTVESHGPNSDGCDPESSKNVLIKDCYFNTGDDCIAIKSGRNADGRRINVPSENIIIQNCKMADGHGGVVIGSEISGGVRNVFAENCEMNSPHLDRALRIKTSSMRGGVIEDIYLRNIDVGQIAQQVIRVNMFYEDSGAYVPTVRNIHVENMTVENGGEVGVLLEGYKSSPVENIRLENVTIKQVKEAFKFSNVKDVHFENVTINGKSVSYDQE</sequence>
<dbReference type="SMART" id="SM00710">
    <property type="entry name" value="PbH1"/>
    <property type="match status" value="5"/>
</dbReference>
<dbReference type="Proteomes" id="UP000316614">
    <property type="component" value="Chromosome"/>
</dbReference>
<accession>A0A514CKK9</accession>
<evidence type="ECO:0000256" key="4">
    <source>
        <dbReference type="RuleBase" id="RU361169"/>
    </source>
</evidence>
<dbReference type="PROSITE" id="PS51257">
    <property type="entry name" value="PROKAR_LIPOPROTEIN"/>
    <property type="match status" value="1"/>
</dbReference>
<dbReference type="InterPro" id="IPR024535">
    <property type="entry name" value="RHGA/B-epi-like_pectate_lyase"/>
</dbReference>
<dbReference type="OrthoDB" id="9795222at2"/>
<proteinExistence type="inferred from homology"/>
<gene>
    <name evidence="6" type="ORF">FKX85_14610</name>
</gene>
<dbReference type="GO" id="GO:0005975">
    <property type="term" value="P:carbohydrate metabolic process"/>
    <property type="evidence" value="ECO:0007669"/>
    <property type="project" value="InterPro"/>
</dbReference>
<keyword evidence="7" id="KW-1185">Reference proteome</keyword>
<dbReference type="Pfam" id="PF12708">
    <property type="entry name" value="Pect-lyase_RHGA_epim"/>
    <property type="match status" value="1"/>
</dbReference>
<evidence type="ECO:0000256" key="3">
    <source>
        <dbReference type="ARBA" id="ARBA00023295"/>
    </source>
</evidence>
<evidence type="ECO:0000256" key="1">
    <source>
        <dbReference type="ARBA" id="ARBA00008834"/>
    </source>
</evidence>
<evidence type="ECO:0000313" key="6">
    <source>
        <dbReference type="EMBL" id="QDH80204.1"/>
    </source>
</evidence>
<dbReference type="InterPro" id="IPR051801">
    <property type="entry name" value="GH28_Enzymes"/>
</dbReference>
<name>A0A514CKK9_9BACT</name>
<organism evidence="6 7">
    <name type="scientific">Echinicola soli</name>
    <dbReference type="NCBI Taxonomy" id="2591634"/>
    <lineage>
        <taxon>Bacteria</taxon>
        <taxon>Pseudomonadati</taxon>
        <taxon>Bacteroidota</taxon>
        <taxon>Cytophagia</taxon>
        <taxon>Cytophagales</taxon>
        <taxon>Cyclobacteriaceae</taxon>
        <taxon>Echinicola</taxon>
    </lineage>
</organism>
<dbReference type="InterPro" id="IPR000743">
    <property type="entry name" value="Glyco_hydro_28"/>
</dbReference>
<dbReference type="InterPro" id="IPR006626">
    <property type="entry name" value="PbH1"/>
</dbReference>